<keyword evidence="1" id="KW-0560">Oxidoreductase</keyword>
<dbReference type="SUPFAM" id="SSF50129">
    <property type="entry name" value="GroES-like"/>
    <property type="match status" value="1"/>
</dbReference>
<comment type="caution">
    <text evidence="3">The sequence shown here is derived from an EMBL/GenBank/DDBJ whole genome shotgun (WGS) entry which is preliminary data.</text>
</comment>
<name>A0A7Y7PQX7_9BACT</name>
<dbReference type="InterPro" id="IPR013154">
    <property type="entry name" value="ADH-like_N"/>
</dbReference>
<proteinExistence type="predicted"/>
<dbReference type="SMART" id="SM00829">
    <property type="entry name" value="PKS_ER"/>
    <property type="match status" value="1"/>
</dbReference>
<dbReference type="GO" id="GO:0016491">
    <property type="term" value="F:oxidoreductase activity"/>
    <property type="evidence" value="ECO:0007669"/>
    <property type="project" value="UniProtKB-KW"/>
</dbReference>
<dbReference type="InterPro" id="IPR050700">
    <property type="entry name" value="YIM1/Zinc_Alcohol_DH_Fams"/>
</dbReference>
<feature type="domain" description="Enoyl reductase (ER)" evidence="2">
    <location>
        <begin position="8"/>
        <end position="298"/>
    </location>
</feature>
<dbReference type="InterPro" id="IPR036291">
    <property type="entry name" value="NAD(P)-bd_dom_sf"/>
</dbReference>
<dbReference type="InterPro" id="IPR011032">
    <property type="entry name" value="GroES-like_sf"/>
</dbReference>
<dbReference type="Pfam" id="PF13602">
    <property type="entry name" value="ADH_zinc_N_2"/>
    <property type="match status" value="1"/>
</dbReference>
<evidence type="ECO:0000313" key="4">
    <source>
        <dbReference type="Proteomes" id="UP000565521"/>
    </source>
</evidence>
<dbReference type="SUPFAM" id="SSF51735">
    <property type="entry name" value="NAD(P)-binding Rossmann-fold domains"/>
    <property type="match status" value="1"/>
</dbReference>
<protein>
    <submittedName>
        <fullName evidence="3">NADP-dependent oxidoreductase</fullName>
    </submittedName>
</protein>
<accession>A0A7Y7PQX7</accession>
<evidence type="ECO:0000259" key="2">
    <source>
        <dbReference type="SMART" id="SM00829"/>
    </source>
</evidence>
<organism evidence="3 4">
    <name type="scientific">Hymenobacter lapidiphilus</name>
    <dbReference type="NCBI Taxonomy" id="2608003"/>
    <lineage>
        <taxon>Bacteria</taxon>
        <taxon>Pseudomonadati</taxon>
        <taxon>Bacteroidota</taxon>
        <taxon>Cytophagia</taxon>
        <taxon>Cytophagales</taxon>
        <taxon>Hymenobacteraceae</taxon>
        <taxon>Hymenobacter</taxon>
    </lineage>
</organism>
<dbReference type="PANTHER" id="PTHR11695">
    <property type="entry name" value="ALCOHOL DEHYDROGENASE RELATED"/>
    <property type="match status" value="1"/>
</dbReference>
<dbReference type="EMBL" id="JABKAU010000026">
    <property type="protein sequence ID" value="NVO32255.1"/>
    <property type="molecule type" value="Genomic_DNA"/>
</dbReference>
<dbReference type="Proteomes" id="UP000565521">
    <property type="component" value="Unassembled WGS sequence"/>
</dbReference>
<evidence type="ECO:0000256" key="1">
    <source>
        <dbReference type="ARBA" id="ARBA00023002"/>
    </source>
</evidence>
<reference evidence="3 4" key="1">
    <citation type="submission" date="2020-05" db="EMBL/GenBank/DDBJ databases">
        <title>Hymenobacter terrestris sp. nov. and Hymenobacter lapidiphilus sp. nov., isolated from regoliths in Antarctica.</title>
        <authorList>
            <person name="Sedlacek I."/>
            <person name="Pantucek R."/>
            <person name="Zeman M."/>
            <person name="Holochova P."/>
            <person name="Kralova S."/>
            <person name="Stankova E."/>
            <person name="Sedo O."/>
            <person name="Micenkova L."/>
            <person name="Svec P."/>
            <person name="Gupta V."/>
            <person name="Sood U."/>
            <person name="Korpole U.S."/>
            <person name="Lal R."/>
        </authorList>
    </citation>
    <scope>NUCLEOTIDE SEQUENCE [LARGE SCALE GENOMIC DNA]</scope>
    <source>
        <strain evidence="3 4">P5342</strain>
    </source>
</reference>
<dbReference type="InterPro" id="IPR020843">
    <property type="entry name" value="ER"/>
</dbReference>
<dbReference type="PROSITE" id="PS01162">
    <property type="entry name" value="QOR_ZETA_CRYSTAL"/>
    <property type="match status" value="1"/>
</dbReference>
<dbReference type="AlphaFoldDB" id="A0A7Y7PQX7"/>
<keyword evidence="4" id="KW-1185">Reference proteome</keyword>
<dbReference type="CDD" id="cd05289">
    <property type="entry name" value="MDR_like_2"/>
    <property type="match status" value="1"/>
</dbReference>
<sequence>MKAILATGPQSVHYADKAMPAVGRGQVLVHVLAAGVNPVDWKMLSHASSTRPRTPGCDFSGVVAALGPGVHAFQLGDAVYGSLGVVADGTFAEYITGPADFMARKPRSLSHEQAAAVPVAATTAWQALFDYANVQAGQRVLVHAAAGGVGLFAAQLAKWKGAYVIGTASGRNEAFVRALGVDEFIDYGRTAFERALPAVDVVVDTVGGATADKSWAVLKKGGFFVSAVGAANEQQALQHRVRAANFLVVPDASQLQQIGQLLDAGQLRVHVQQTFPLSAAAEALDLSRQGHVRGKLVLTTPG</sequence>
<dbReference type="GO" id="GO:0008270">
    <property type="term" value="F:zinc ion binding"/>
    <property type="evidence" value="ECO:0007669"/>
    <property type="project" value="InterPro"/>
</dbReference>
<gene>
    <name evidence="3" type="ORF">HW554_13630</name>
</gene>
<dbReference type="Gene3D" id="3.90.180.10">
    <property type="entry name" value="Medium-chain alcohol dehydrogenases, catalytic domain"/>
    <property type="match status" value="1"/>
</dbReference>
<dbReference type="InterPro" id="IPR002364">
    <property type="entry name" value="Quin_OxRdtase/zeta-crystal_CS"/>
</dbReference>
<dbReference type="RefSeq" id="WP_176909137.1">
    <property type="nucleotide sequence ID" value="NZ_JABKAU010000026.1"/>
</dbReference>
<dbReference type="Pfam" id="PF08240">
    <property type="entry name" value="ADH_N"/>
    <property type="match status" value="1"/>
</dbReference>
<evidence type="ECO:0000313" key="3">
    <source>
        <dbReference type="EMBL" id="NVO32255.1"/>
    </source>
</evidence>
<dbReference type="Gene3D" id="3.40.50.720">
    <property type="entry name" value="NAD(P)-binding Rossmann-like Domain"/>
    <property type="match status" value="1"/>
</dbReference>
<dbReference type="PANTHER" id="PTHR11695:SF294">
    <property type="entry name" value="RETICULON-4-INTERACTING PROTEIN 1, MITOCHONDRIAL"/>
    <property type="match status" value="1"/>
</dbReference>